<protein>
    <submittedName>
        <fullName evidence="1">Uncharacterized protein</fullName>
    </submittedName>
</protein>
<name>H2YY48_CIOSA</name>
<dbReference type="Gene3D" id="3.10.129.10">
    <property type="entry name" value="Hotdog Thioesterase"/>
    <property type="match status" value="1"/>
</dbReference>
<dbReference type="SUPFAM" id="SSF54637">
    <property type="entry name" value="Thioesterase/thiol ester dehydrase-isomerase"/>
    <property type="match status" value="1"/>
</dbReference>
<organism evidence="1 2">
    <name type="scientific">Ciona savignyi</name>
    <name type="common">Pacific transparent sea squirt</name>
    <dbReference type="NCBI Taxonomy" id="51511"/>
    <lineage>
        <taxon>Eukaryota</taxon>
        <taxon>Metazoa</taxon>
        <taxon>Chordata</taxon>
        <taxon>Tunicata</taxon>
        <taxon>Ascidiacea</taxon>
        <taxon>Phlebobranchia</taxon>
        <taxon>Cionidae</taxon>
        <taxon>Ciona</taxon>
    </lineage>
</organism>
<dbReference type="HOGENOM" id="CLU_101141_0_0_1"/>
<proteinExistence type="predicted"/>
<reference evidence="1" key="3">
    <citation type="submission" date="2025-09" db="UniProtKB">
        <authorList>
            <consortium name="Ensembl"/>
        </authorList>
    </citation>
    <scope>IDENTIFICATION</scope>
</reference>
<dbReference type="OMA" id="ITIADHY"/>
<evidence type="ECO:0000313" key="1">
    <source>
        <dbReference type="Ensembl" id="ENSCSAVP00000010259.1"/>
    </source>
</evidence>
<evidence type="ECO:0000313" key="2">
    <source>
        <dbReference type="Proteomes" id="UP000007875"/>
    </source>
</evidence>
<reference evidence="1" key="2">
    <citation type="submission" date="2025-08" db="UniProtKB">
        <authorList>
            <consortium name="Ensembl"/>
        </authorList>
    </citation>
    <scope>IDENTIFICATION</scope>
</reference>
<reference evidence="2" key="1">
    <citation type="submission" date="2003-08" db="EMBL/GenBank/DDBJ databases">
        <authorList>
            <person name="Birren B."/>
            <person name="Nusbaum C."/>
            <person name="Abebe A."/>
            <person name="Abouelleil A."/>
            <person name="Adekoya E."/>
            <person name="Ait-zahra M."/>
            <person name="Allen N."/>
            <person name="Allen T."/>
            <person name="An P."/>
            <person name="Anderson M."/>
            <person name="Anderson S."/>
            <person name="Arachchi H."/>
            <person name="Armbruster J."/>
            <person name="Bachantsang P."/>
            <person name="Baldwin J."/>
            <person name="Barry A."/>
            <person name="Bayul T."/>
            <person name="Blitshsteyn B."/>
            <person name="Bloom T."/>
            <person name="Blye J."/>
            <person name="Boguslavskiy L."/>
            <person name="Borowsky M."/>
            <person name="Boukhgalter B."/>
            <person name="Brunache A."/>
            <person name="Butler J."/>
            <person name="Calixte N."/>
            <person name="Calvo S."/>
            <person name="Camarata J."/>
            <person name="Campo K."/>
            <person name="Chang J."/>
            <person name="Cheshatsang Y."/>
            <person name="Citroen M."/>
            <person name="Collymore A."/>
            <person name="Considine T."/>
            <person name="Cook A."/>
            <person name="Cooke P."/>
            <person name="Corum B."/>
            <person name="Cuomo C."/>
            <person name="David R."/>
            <person name="Dawoe T."/>
            <person name="Degray S."/>
            <person name="Dodge S."/>
            <person name="Dooley K."/>
            <person name="Dorje P."/>
            <person name="Dorjee K."/>
            <person name="Dorris L."/>
            <person name="Duffey N."/>
            <person name="Dupes A."/>
            <person name="Elkins T."/>
            <person name="Engels R."/>
            <person name="Erickson J."/>
            <person name="Farina A."/>
            <person name="Faro S."/>
            <person name="Ferreira P."/>
            <person name="Fischer H."/>
            <person name="Fitzgerald M."/>
            <person name="Foley K."/>
            <person name="Gage D."/>
            <person name="Galagan J."/>
            <person name="Gearin G."/>
            <person name="Gnerre S."/>
            <person name="Gnirke A."/>
            <person name="Goyette A."/>
            <person name="Graham J."/>
            <person name="Grandbois E."/>
            <person name="Gyaltsen K."/>
            <person name="Hafez N."/>
            <person name="Hagopian D."/>
            <person name="Hagos B."/>
            <person name="Hall J."/>
            <person name="Hatcher B."/>
            <person name="Heller A."/>
            <person name="Higgins H."/>
            <person name="Honan T."/>
            <person name="Horn A."/>
            <person name="Houde N."/>
            <person name="Hughes L."/>
            <person name="Hulme W."/>
            <person name="Husby E."/>
            <person name="Iliev I."/>
            <person name="Jaffe D."/>
            <person name="Jones C."/>
            <person name="Kamal M."/>
            <person name="Kamat A."/>
            <person name="Kamvysselis M."/>
            <person name="Karlsson E."/>
            <person name="Kells C."/>
            <person name="Kieu A."/>
            <person name="Kisner P."/>
            <person name="Kodira C."/>
            <person name="Kulbokas E."/>
            <person name="Labutti K."/>
            <person name="Lama D."/>
            <person name="Landers T."/>
            <person name="Leger J."/>
            <person name="Levine S."/>
            <person name="Lewis D."/>
            <person name="Lewis T."/>
            <person name="Lindblad-toh K."/>
            <person name="Liu X."/>
            <person name="Lokyitsang T."/>
            <person name="Lokyitsang Y."/>
            <person name="Lucien O."/>
            <person name="Lui A."/>
            <person name="Ma L.J."/>
            <person name="Mabbitt R."/>
            <person name="Macdonald J."/>
            <person name="Maclean C."/>
            <person name="Major J."/>
            <person name="Manning J."/>
            <person name="Marabella R."/>
            <person name="Maru K."/>
            <person name="Matthews C."/>
            <person name="Mauceli E."/>
            <person name="Mccarthy M."/>
            <person name="Mcdonough S."/>
            <person name="Mcghee T."/>
            <person name="Meldrim J."/>
            <person name="Meneus L."/>
            <person name="Mesirov J."/>
            <person name="Mihalev A."/>
            <person name="Mihova T."/>
            <person name="Mikkelsen T."/>
            <person name="Mlenga V."/>
            <person name="Moru K."/>
            <person name="Mozes J."/>
            <person name="Mulrain L."/>
            <person name="Munson G."/>
            <person name="Naylor J."/>
            <person name="Newes C."/>
            <person name="Nguyen C."/>
            <person name="Nguyen N."/>
            <person name="Nguyen T."/>
            <person name="Nicol R."/>
            <person name="Nielsen C."/>
            <person name="Nizzari M."/>
            <person name="Norbu C."/>
            <person name="Norbu N."/>
            <person name="O'donnell P."/>
            <person name="Okoawo O."/>
            <person name="O'leary S."/>
            <person name="Omotosho B."/>
            <person name="O'neill K."/>
            <person name="Osman S."/>
            <person name="Parker S."/>
            <person name="Perrin D."/>
            <person name="Phunkhang P."/>
            <person name="Piqani B."/>
            <person name="Purcell S."/>
            <person name="Rachupka T."/>
            <person name="Ramasamy U."/>
            <person name="Rameau R."/>
            <person name="Ray V."/>
            <person name="Raymond C."/>
            <person name="Retta R."/>
            <person name="Richardson S."/>
            <person name="Rise C."/>
            <person name="Rodriguez J."/>
            <person name="Rogers J."/>
            <person name="Rogov P."/>
            <person name="Rutman M."/>
            <person name="Schupbach R."/>
            <person name="Seaman C."/>
            <person name="Settipalli S."/>
            <person name="Sharpe T."/>
            <person name="Sheridan J."/>
            <person name="Sherpa N."/>
            <person name="Shi J."/>
            <person name="Smirnov S."/>
            <person name="Smith C."/>
            <person name="Sougnez C."/>
            <person name="Spencer B."/>
            <person name="Stalker J."/>
            <person name="Stange-thomann N."/>
            <person name="Stavropoulos S."/>
            <person name="Stetson K."/>
            <person name="Stone C."/>
            <person name="Stone S."/>
            <person name="Stubbs M."/>
            <person name="Talamas J."/>
            <person name="Tchuinga P."/>
            <person name="Tenzing P."/>
            <person name="Tesfaye S."/>
            <person name="Theodore J."/>
            <person name="Thoulutsang Y."/>
            <person name="Topham K."/>
            <person name="Towey S."/>
            <person name="Tsamla T."/>
            <person name="Tsomo N."/>
            <person name="Vallee D."/>
            <person name="Vassiliev H."/>
            <person name="Venkataraman V."/>
            <person name="Vinson J."/>
            <person name="Vo A."/>
            <person name="Wade C."/>
            <person name="Wang S."/>
            <person name="Wangchuk T."/>
            <person name="Wangdi T."/>
            <person name="Whittaker C."/>
            <person name="Wilkinson J."/>
            <person name="Wu Y."/>
            <person name="Wyman D."/>
            <person name="Yadav S."/>
            <person name="Yang S."/>
            <person name="Yang X."/>
            <person name="Yeager S."/>
            <person name="Yee E."/>
            <person name="Young G."/>
            <person name="Zainoun J."/>
            <person name="Zembeck L."/>
            <person name="Zimmer A."/>
            <person name="Zody M."/>
            <person name="Lander E."/>
        </authorList>
    </citation>
    <scope>NUCLEOTIDE SEQUENCE [LARGE SCALE GENOMIC DNA]</scope>
</reference>
<dbReference type="AlphaFoldDB" id="H2YY48"/>
<sequence length="204" mass="22789">MSVSRLLKAANSINRRNFSNDAKLWNLMSYRFFVPLQTRWRDTTGNGNLIDSVYYDTMISVAQSFVSKFYDEKDTSHILTDNNYECREGINYPETPLAGLGVTEVTGSRLKFAVGFFKPKTDLVEVDPTSIVNLNLHGNLLQADDVRKIADHYDNEAAVLGYQATVIKSAAAEGIPLALEEGLKLIFINGEYPANTIVNNSRNL</sequence>
<dbReference type="InterPro" id="IPR029069">
    <property type="entry name" value="HotDog_dom_sf"/>
</dbReference>
<dbReference type="InParanoid" id="H2YY48"/>
<keyword evidence="2" id="KW-1185">Reference proteome</keyword>
<accession>H2YY48</accession>
<dbReference type="Ensembl" id="ENSCSAVT00000010384.1">
    <property type="protein sequence ID" value="ENSCSAVP00000010259.1"/>
    <property type="gene ID" value="ENSCSAVG00000006047.1"/>
</dbReference>
<dbReference type="Proteomes" id="UP000007875">
    <property type="component" value="Unassembled WGS sequence"/>
</dbReference>
<dbReference type="GeneTree" id="ENSGT00730000112394"/>